<evidence type="ECO:0000256" key="3">
    <source>
        <dbReference type="ARBA" id="ARBA00022692"/>
    </source>
</evidence>
<feature type="transmembrane region" description="Helical" evidence="10">
    <location>
        <begin position="651"/>
        <end position="670"/>
    </location>
</feature>
<keyword evidence="4 10" id="KW-1133">Transmembrane helix</keyword>
<keyword evidence="14" id="KW-1185">Reference proteome</keyword>
<dbReference type="OrthoDB" id="6133044at2759"/>
<evidence type="ECO:0000256" key="11">
    <source>
        <dbReference type="SAM" id="SignalP"/>
    </source>
</evidence>
<gene>
    <name evidence="13" type="ORF">CUNI_LOCUS1379</name>
</gene>
<feature type="signal peptide" evidence="11">
    <location>
        <begin position="1"/>
        <end position="30"/>
    </location>
</feature>
<dbReference type="PRINTS" id="PR00248">
    <property type="entry name" value="GPCRMGR"/>
</dbReference>
<keyword evidence="8" id="KW-0325">Glycoprotein</keyword>
<dbReference type="PROSITE" id="PS50259">
    <property type="entry name" value="G_PROTEIN_RECEP_F3_4"/>
    <property type="match status" value="1"/>
</dbReference>
<feature type="transmembrane region" description="Helical" evidence="10">
    <location>
        <begin position="834"/>
        <end position="857"/>
    </location>
</feature>
<protein>
    <recommendedName>
        <fullName evidence="12">G-protein coupled receptors family 3 profile domain-containing protein</fullName>
    </recommendedName>
</protein>
<keyword evidence="6 10" id="KW-0472">Membrane</keyword>
<keyword evidence="5" id="KW-0297">G-protein coupled receptor</keyword>
<comment type="caution">
    <text evidence="13">The sequence shown here is derived from an EMBL/GenBank/DDBJ whole genome shotgun (WGS) entry which is preliminary data.</text>
</comment>
<dbReference type="InterPro" id="IPR028082">
    <property type="entry name" value="Peripla_BP_I"/>
</dbReference>
<evidence type="ECO:0000256" key="6">
    <source>
        <dbReference type="ARBA" id="ARBA00023136"/>
    </source>
</evidence>
<evidence type="ECO:0000256" key="4">
    <source>
        <dbReference type="ARBA" id="ARBA00022989"/>
    </source>
</evidence>
<dbReference type="Pfam" id="PF00003">
    <property type="entry name" value="7tm_3"/>
    <property type="match status" value="1"/>
</dbReference>
<dbReference type="CDD" id="cd13953">
    <property type="entry name" value="7tm_classC_mGluR-like"/>
    <property type="match status" value="1"/>
</dbReference>
<keyword evidence="2" id="KW-1003">Cell membrane</keyword>
<evidence type="ECO:0000313" key="13">
    <source>
        <dbReference type="EMBL" id="CAG5115821.1"/>
    </source>
</evidence>
<dbReference type="EMBL" id="CAJHNH020000169">
    <property type="protein sequence ID" value="CAG5115821.1"/>
    <property type="molecule type" value="Genomic_DNA"/>
</dbReference>
<accession>A0A8S3YK53</accession>
<organism evidence="13 14">
    <name type="scientific">Candidula unifasciata</name>
    <dbReference type="NCBI Taxonomy" id="100452"/>
    <lineage>
        <taxon>Eukaryota</taxon>
        <taxon>Metazoa</taxon>
        <taxon>Spiralia</taxon>
        <taxon>Lophotrochozoa</taxon>
        <taxon>Mollusca</taxon>
        <taxon>Gastropoda</taxon>
        <taxon>Heterobranchia</taxon>
        <taxon>Euthyneura</taxon>
        <taxon>Panpulmonata</taxon>
        <taxon>Eupulmonata</taxon>
        <taxon>Stylommatophora</taxon>
        <taxon>Helicina</taxon>
        <taxon>Helicoidea</taxon>
        <taxon>Geomitridae</taxon>
        <taxon>Candidula</taxon>
    </lineage>
</organism>
<keyword evidence="9" id="KW-0807">Transducer</keyword>
<evidence type="ECO:0000256" key="7">
    <source>
        <dbReference type="ARBA" id="ARBA00023170"/>
    </source>
</evidence>
<dbReference type="GO" id="GO:0005886">
    <property type="term" value="C:plasma membrane"/>
    <property type="evidence" value="ECO:0007669"/>
    <property type="project" value="UniProtKB-SubCell"/>
</dbReference>
<dbReference type="InterPro" id="IPR001828">
    <property type="entry name" value="ANF_lig-bd_rcpt"/>
</dbReference>
<dbReference type="InterPro" id="IPR000337">
    <property type="entry name" value="GPCR_3"/>
</dbReference>
<evidence type="ECO:0000313" key="14">
    <source>
        <dbReference type="Proteomes" id="UP000678393"/>
    </source>
</evidence>
<evidence type="ECO:0000256" key="10">
    <source>
        <dbReference type="SAM" id="Phobius"/>
    </source>
</evidence>
<dbReference type="PANTHER" id="PTHR24060">
    <property type="entry name" value="METABOTROPIC GLUTAMATE RECEPTOR"/>
    <property type="match status" value="1"/>
</dbReference>
<feature type="chain" id="PRO_5035791335" description="G-protein coupled receptors family 3 profile domain-containing protein" evidence="11">
    <location>
        <begin position="31"/>
        <end position="907"/>
    </location>
</feature>
<proteinExistence type="predicted"/>
<feature type="transmembrane region" description="Helical" evidence="10">
    <location>
        <begin position="806"/>
        <end position="828"/>
    </location>
</feature>
<sequence length="907" mass="101328">MLLQHGTRFTLKIIMMLIQLLCSWILLSKAVDVGGFYSIPGLNKTAYIRKGDINIGALFGIYGSSSSNVTKCDKLRMTSITLQRMEAAVFAVDMINKDPTMLSNVSLGFVILDECDTDNTALAQSLSFLPMTADSCFSNICNSSSSSILQPSSHADSNAISHYDVVGVLGPNRSDRSIAIALLYSIARIPIMSYKATTDTLTDKSNYRYFLRVIPPDKHQVKAMLTFIKSQNWSYISVLYSAGTYGEPAFDNIQSLSPKFGICIATSRRLNSDSNFRTTAKSLLEYPRARAVILFLLVDMVSALLKEIKVLKQAGNFIWIGSDAWSASLSSLTPYMDEVSGSIIFAPVSAFVPSLDEYFRTLVPAESPNPWMLPSVELITGCSLAKNNCNLTHLPYVDNGFPFADGNSNVLDAVYSFGHAINKLLMDHCPNAKGQQARHCLKGEILFRYLLNVSFEGFTGLVRFDEYGDGMSKYRINQVFPQKSADGNFTGAITENTIAYYNILTSSIQYVSQFNLSWQYFNDLNSDIPFKKLDADERPESICSYPCKDGQFKIPSKLECCWDCRSCRENERMAFDTEVPRCEVCPQFMWPDQQTNSTMCIPIPVSYPKFSNTLPILMMILTVGAIICTLGVIFAYVYLREVRVIKAASRELSFLQLVAIMVGYITVVCFQSTPTHVTCSALYFMFCLSFTWLYAPLLVKAVRIFRIFHSGTKGKQRPRFISPMSQMFMAVTLIVLQVLICVAIALTFAPTAILTQPIITDKFVEMSCDMTIPGIVSFLAYNLILVSLCLIFAFKTRKLPDNFNESRFMSMCLSSTLVIWLAFIPTYLTASHESVRVMLLSVALLLNHSVALVFLFVPKIYAGIYLPPEETNAVFTHRLPNTLATNLHTRNNQVTPNTLTEPPLQAF</sequence>
<comment type="subcellular location">
    <subcellularLocation>
        <location evidence="1">Cell membrane</location>
        <topology evidence="1">Multi-pass membrane protein</topology>
    </subcellularLocation>
</comment>
<evidence type="ECO:0000259" key="12">
    <source>
        <dbReference type="PROSITE" id="PS50259"/>
    </source>
</evidence>
<feature type="transmembrane region" description="Helical" evidence="10">
    <location>
        <begin position="616"/>
        <end position="639"/>
    </location>
</feature>
<reference evidence="13" key="1">
    <citation type="submission" date="2021-04" db="EMBL/GenBank/DDBJ databases">
        <authorList>
            <consortium name="Molecular Ecology Group"/>
        </authorList>
    </citation>
    <scope>NUCLEOTIDE SEQUENCE</scope>
</reference>
<keyword evidence="11" id="KW-0732">Signal</keyword>
<dbReference type="Gene3D" id="2.10.50.30">
    <property type="entry name" value="GPCR, family 3, nine cysteines domain"/>
    <property type="match status" value="1"/>
</dbReference>
<dbReference type="InterPro" id="IPR011500">
    <property type="entry name" value="GPCR_3_9-Cys_dom"/>
</dbReference>
<feature type="transmembrane region" description="Helical" evidence="10">
    <location>
        <begin position="727"/>
        <end position="754"/>
    </location>
</feature>
<dbReference type="Proteomes" id="UP000678393">
    <property type="component" value="Unassembled WGS sequence"/>
</dbReference>
<evidence type="ECO:0000256" key="5">
    <source>
        <dbReference type="ARBA" id="ARBA00023040"/>
    </source>
</evidence>
<dbReference type="InterPro" id="IPR038550">
    <property type="entry name" value="GPCR_3_9-Cys_sf"/>
</dbReference>
<evidence type="ECO:0000256" key="9">
    <source>
        <dbReference type="ARBA" id="ARBA00023224"/>
    </source>
</evidence>
<feature type="transmembrane region" description="Helical" evidence="10">
    <location>
        <begin position="774"/>
        <end position="794"/>
    </location>
</feature>
<feature type="transmembrane region" description="Helical" evidence="10">
    <location>
        <begin position="682"/>
        <end position="706"/>
    </location>
</feature>
<evidence type="ECO:0000256" key="8">
    <source>
        <dbReference type="ARBA" id="ARBA00023180"/>
    </source>
</evidence>
<dbReference type="Gene3D" id="3.40.50.2300">
    <property type="match status" value="2"/>
</dbReference>
<dbReference type="GO" id="GO:0004930">
    <property type="term" value="F:G protein-coupled receptor activity"/>
    <property type="evidence" value="ECO:0007669"/>
    <property type="project" value="UniProtKB-KW"/>
</dbReference>
<dbReference type="SUPFAM" id="SSF53822">
    <property type="entry name" value="Periplasmic binding protein-like I"/>
    <property type="match status" value="1"/>
</dbReference>
<dbReference type="AlphaFoldDB" id="A0A8S3YK53"/>
<dbReference type="InterPro" id="IPR050726">
    <property type="entry name" value="mGluR"/>
</dbReference>
<dbReference type="InterPro" id="IPR017978">
    <property type="entry name" value="GPCR_3_C"/>
</dbReference>
<evidence type="ECO:0000256" key="1">
    <source>
        <dbReference type="ARBA" id="ARBA00004651"/>
    </source>
</evidence>
<evidence type="ECO:0000256" key="2">
    <source>
        <dbReference type="ARBA" id="ARBA00022475"/>
    </source>
</evidence>
<dbReference type="Pfam" id="PF01094">
    <property type="entry name" value="ANF_receptor"/>
    <property type="match status" value="1"/>
</dbReference>
<feature type="domain" description="G-protein coupled receptors family 3 profile" evidence="12">
    <location>
        <begin position="614"/>
        <end position="879"/>
    </location>
</feature>
<name>A0A8S3YK53_9EUPU</name>
<dbReference type="FunFam" id="3.40.50.2300:FF:000145">
    <property type="entry name" value="Glutamate receptor, metabotropic"/>
    <property type="match status" value="1"/>
</dbReference>
<keyword evidence="7" id="KW-0675">Receptor</keyword>
<dbReference type="Pfam" id="PF07562">
    <property type="entry name" value="NCD3G"/>
    <property type="match status" value="1"/>
</dbReference>
<keyword evidence="3 10" id="KW-0812">Transmembrane</keyword>